<dbReference type="PANTHER" id="PTHR32071:SF57">
    <property type="entry name" value="C4-DICARBOXYLATE TRANSPORT TRANSCRIPTIONAL REGULATORY PROTEIN DCTD"/>
    <property type="match status" value="1"/>
</dbReference>
<dbReference type="InterPro" id="IPR009057">
    <property type="entry name" value="Homeodomain-like_sf"/>
</dbReference>
<keyword evidence="1" id="KW-0547">Nucleotide-binding</keyword>
<dbReference type="PROSITE" id="PS50113">
    <property type="entry name" value="PAC"/>
    <property type="match status" value="1"/>
</dbReference>
<dbReference type="InterPro" id="IPR035965">
    <property type="entry name" value="PAS-like_dom_sf"/>
</dbReference>
<dbReference type="PROSITE" id="PS00688">
    <property type="entry name" value="SIGMA54_INTERACT_3"/>
    <property type="match status" value="1"/>
</dbReference>
<dbReference type="PANTHER" id="PTHR32071">
    <property type="entry name" value="TRANSCRIPTIONAL REGULATORY PROTEIN"/>
    <property type="match status" value="1"/>
</dbReference>
<dbReference type="Gene3D" id="3.40.50.300">
    <property type="entry name" value="P-loop containing nucleotide triphosphate hydrolases"/>
    <property type="match status" value="1"/>
</dbReference>
<reference evidence="9 10" key="2">
    <citation type="submission" date="2020-05" db="EMBL/GenBank/DDBJ databases">
        <title>Draft genome sequence of Desulfovibrio sp. strainFSS-1.</title>
        <authorList>
            <person name="Shimoshige H."/>
            <person name="Kobayashi H."/>
            <person name="Maekawa T."/>
        </authorList>
    </citation>
    <scope>NUCLEOTIDE SEQUENCE [LARGE SCALE GENOMIC DNA]</scope>
    <source>
        <strain evidence="9 10">SIID29052-01</strain>
    </source>
</reference>
<dbReference type="CDD" id="cd00130">
    <property type="entry name" value="PAS"/>
    <property type="match status" value="1"/>
</dbReference>
<dbReference type="InterPro" id="IPR058031">
    <property type="entry name" value="AAA_lid_NorR"/>
</dbReference>
<reference evidence="9 10" key="1">
    <citation type="submission" date="2020-04" db="EMBL/GenBank/DDBJ databases">
        <authorList>
            <consortium name="Desulfovibrio sp. FSS-1 genome sequencing consortium"/>
            <person name="Shimoshige H."/>
            <person name="Kobayashi H."/>
            <person name="Maekawa T."/>
        </authorList>
    </citation>
    <scope>NUCLEOTIDE SEQUENCE [LARGE SCALE GENOMIC DNA]</scope>
    <source>
        <strain evidence="9 10">SIID29052-01</strain>
    </source>
</reference>
<dbReference type="InterPro" id="IPR002078">
    <property type="entry name" value="Sigma_54_int"/>
</dbReference>
<evidence type="ECO:0000259" key="7">
    <source>
        <dbReference type="PROSITE" id="PS50112"/>
    </source>
</evidence>
<dbReference type="PROSITE" id="PS50045">
    <property type="entry name" value="SIGMA54_INTERACT_4"/>
    <property type="match status" value="1"/>
</dbReference>
<feature type="domain" description="PAC" evidence="8">
    <location>
        <begin position="192"/>
        <end position="244"/>
    </location>
</feature>
<proteinExistence type="predicted"/>
<evidence type="ECO:0000256" key="4">
    <source>
        <dbReference type="ARBA" id="ARBA00023125"/>
    </source>
</evidence>
<dbReference type="Pfam" id="PF00989">
    <property type="entry name" value="PAS"/>
    <property type="match status" value="2"/>
</dbReference>
<dbReference type="InterPro" id="IPR025944">
    <property type="entry name" value="Sigma_54_int_dom_CS"/>
</dbReference>
<evidence type="ECO:0000256" key="5">
    <source>
        <dbReference type="ARBA" id="ARBA00023163"/>
    </source>
</evidence>
<evidence type="ECO:0000259" key="6">
    <source>
        <dbReference type="PROSITE" id="PS50045"/>
    </source>
</evidence>
<protein>
    <submittedName>
        <fullName evidence="9">DNA-binding transcriptional activator HyfR</fullName>
    </submittedName>
</protein>
<dbReference type="SMART" id="SM00382">
    <property type="entry name" value="AAA"/>
    <property type="match status" value="1"/>
</dbReference>
<dbReference type="FunFam" id="3.40.50.300:FF:000006">
    <property type="entry name" value="DNA-binding transcriptional regulator NtrC"/>
    <property type="match status" value="1"/>
</dbReference>
<dbReference type="PROSITE" id="PS00675">
    <property type="entry name" value="SIGMA54_INTERACT_1"/>
    <property type="match status" value="1"/>
</dbReference>
<dbReference type="InterPro" id="IPR003593">
    <property type="entry name" value="AAA+_ATPase"/>
</dbReference>
<evidence type="ECO:0000256" key="1">
    <source>
        <dbReference type="ARBA" id="ARBA00022741"/>
    </source>
</evidence>
<dbReference type="Proteomes" id="UP000494245">
    <property type="component" value="Unassembled WGS sequence"/>
</dbReference>
<dbReference type="CDD" id="cd00009">
    <property type="entry name" value="AAA"/>
    <property type="match status" value="1"/>
</dbReference>
<name>A0A6V8LTL9_9BACT</name>
<dbReference type="GO" id="GO:0006355">
    <property type="term" value="P:regulation of DNA-templated transcription"/>
    <property type="evidence" value="ECO:0007669"/>
    <property type="project" value="InterPro"/>
</dbReference>
<dbReference type="Gene3D" id="3.30.450.20">
    <property type="entry name" value="PAS domain"/>
    <property type="match status" value="2"/>
</dbReference>
<evidence type="ECO:0000259" key="8">
    <source>
        <dbReference type="PROSITE" id="PS50113"/>
    </source>
</evidence>
<dbReference type="InterPro" id="IPR025943">
    <property type="entry name" value="Sigma_54_int_dom_ATP-bd_2"/>
</dbReference>
<evidence type="ECO:0000313" key="10">
    <source>
        <dbReference type="Proteomes" id="UP000494245"/>
    </source>
</evidence>
<dbReference type="AlphaFoldDB" id="A0A6V8LTL9"/>
<dbReference type="InterPro" id="IPR000700">
    <property type="entry name" value="PAS-assoc_C"/>
</dbReference>
<evidence type="ECO:0000256" key="2">
    <source>
        <dbReference type="ARBA" id="ARBA00022840"/>
    </source>
</evidence>
<dbReference type="GO" id="GO:0005524">
    <property type="term" value="F:ATP binding"/>
    <property type="evidence" value="ECO:0007669"/>
    <property type="project" value="UniProtKB-KW"/>
</dbReference>
<feature type="domain" description="Sigma-54 factor interaction" evidence="6">
    <location>
        <begin position="269"/>
        <end position="498"/>
    </location>
</feature>
<dbReference type="SUPFAM" id="SSF52540">
    <property type="entry name" value="P-loop containing nucleoside triphosphate hydrolases"/>
    <property type="match status" value="1"/>
</dbReference>
<evidence type="ECO:0000313" key="9">
    <source>
        <dbReference type="EMBL" id="GFK93439.1"/>
    </source>
</evidence>
<dbReference type="EMBL" id="BLTE01000004">
    <property type="protein sequence ID" value="GFK93439.1"/>
    <property type="molecule type" value="Genomic_DNA"/>
</dbReference>
<keyword evidence="4 9" id="KW-0238">DNA-binding</keyword>
<dbReference type="Pfam" id="PF25601">
    <property type="entry name" value="AAA_lid_14"/>
    <property type="match status" value="1"/>
</dbReference>
<keyword evidence="5" id="KW-0804">Transcription</keyword>
<sequence length="587" mass="65322">MSDPTVRHAALFSTILDAAHIGLMAVDAMGVVTFINSHAASSLDLADREVTGRHVSEVLPHSQAPHVLATGMPVCGQMLALQGAVLMANHSPLLENGVRTGAISVFQDISILERTSCELHYVRDHIKELSSIINSSYDGMFITDGAGNVLLLNEAYQRMTGISADEVLGKNMRQLVEEQYYDRSVTLLVMETGMPATINQTIKGERTLLVTGNPVFDDAGKLYRVVTNVRDITELISLRDQLEKTREKTRQYESEISYLRSLQIEAGDIVFRSRAMAQALVTATKVAYVDSTVLITGDSGTGKELIAKLIHKKGKGAAQPFITINCAALPDHLLESELFGYEGGAFTGARREGKPGLFELANNGTLFLDEVGDMPMVLQAKLLRAIQEKQIMRLGGTRPVRVNVRIIGATHRDIQKMAERREFRRDLFYRLMVVPIHLPYLRERPEDIPLLAMHFMNKFNKRFGLRKTMLPTAVDTLARYPWPGNVRELENLIERLLVTTADNEITEEHLPAHIRSSAYIPRKGSRMAEAVAEVEAYLLEKAFGKHGNWQRVAQELGIDKATAYRKAAKYGLTKDRPLGARPPLSRN</sequence>
<dbReference type="SMART" id="SM00091">
    <property type="entry name" value="PAS"/>
    <property type="match status" value="2"/>
</dbReference>
<dbReference type="InterPro" id="IPR013767">
    <property type="entry name" value="PAS_fold"/>
</dbReference>
<feature type="domain" description="PAS" evidence="7">
    <location>
        <begin position="125"/>
        <end position="179"/>
    </location>
</feature>
<dbReference type="GO" id="GO:0003677">
    <property type="term" value="F:DNA binding"/>
    <property type="evidence" value="ECO:0007669"/>
    <property type="project" value="UniProtKB-KW"/>
</dbReference>
<dbReference type="InterPro" id="IPR025662">
    <property type="entry name" value="Sigma_54_int_dom_ATP-bd_1"/>
</dbReference>
<gene>
    <name evidence="9" type="primary">hyfR_1</name>
    <name evidence="9" type="ORF">NNJEOMEG_01271</name>
</gene>
<feature type="domain" description="PAS" evidence="7">
    <location>
        <begin position="8"/>
        <end position="59"/>
    </location>
</feature>
<dbReference type="InterPro" id="IPR000014">
    <property type="entry name" value="PAS"/>
</dbReference>
<dbReference type="SUPFAM" id="SSF46689">
    <property type="entry name" value="Homeodomain-like"/>
    <property type="match status" value="1"/>
</dbReference>
<dbReference type="Gene3D" id="1.10.10.60">
    <property type="entry name" value="Homeodomain-like"/>
    <property type="match status" value="1"/>
</dbReference>
<evidence type="ECO:0000256" key="3">
    <source>
        <dbReference type="ARBA" id="ARBA00023015"/>
    </source>
</evidence>
<dbReference type="Pfam" id="PF00158">
    <property type="entry name" value="Sigma54_activat"/>
    <property type="match status" value="1"/>
</dbReference>
<dbReference type="Gene3D" id="1.10.8.60">
    <property type="match status" value="1"/>
</dbReference>
<dbReference type="PROSITE" id="PS50112">
    <property type="entry name" value="PAS"/>
    <property type="match status" value="2"/>
</dbReference>
<organism evidence="9 10">
    <name type="scientific">Fundidesulfovibrio magnetotacticus</name>
    <dbReference type="NCBI Taxonomy" id="2730080"/>
    <lineage>
        <taxon>Bacteria</taxon>
        <taxon>Pseudomonadati</taxon>
        <taxon>Thermodesulfobacteriota</taxon>
        <taxon>Desulfovibrionia</taxon>
        <taxon>Desulfovibrionales</taxon>
        <taxon>Desulfovibrionaceae</taxon>
        <taxon>Fundidesulfovibrio</taxon>
    </lineage>
</organism>
<keyword evidence="2" id="KW-0067">ATP-binding</keyword>
<keyword evidence="3" id="KW-0805">Transcription regulation</keyword>
<dbReference type="RefSeq" id="WP_217270486.1">
    <property type="nucleotide sequence ID" value="NZ_BLTE01000004.1"/>
</dbReference>
<accession>A0A6V8LTL9</accession>
<dbReference type="SUPFAM" id="SSF55785">
    <property type="entry name" value="PYP-like sensor domain (PAS domain)"/>
    <property type="match status" value="2"/>
</dbReference>
<keyword evidence="10" id="KW-1185">Reference proteome</keyword>
<dbReference type="NCBIfam" id="TIGR00229">
    <property type="entry name" value="sensory_box"/>
    <property type="match status" value="1"/>
</dbReference>
<dbReference type="InterPro" id="IPR027417">
    <property type="entry name" value="P-loop_NTPase"/>
</dbReference>
<dbReference type="PROSITE" id="PS00676">
    <property type="entry name" value="SIGMA54_INTERACT_2"/>
    <property type="match status" value="1"/>
</dbReference>
<comment type="caution">
    <text evidence="9">The sequence shown here is derived from an EMBL/GenBank/DDBJ whole genome shotgun (WGS) entry which is preliminary data.</text>
</comment>